<name>A0A3M7RUC4_BRAPC</name>
<dbReference type="Proteomes" id="UP000276133">
    <property type="component" value="Unassembled WGS sequence"/>
</dbReference>
<sequence>MIVFILNFDLKLQFAIRIIINLIKINHEKDTCVFFFLMSVVLRIPFEITKIITNFPDLITKKWSLI</sequence>
<dbReference type="EMBL" id="REGN01002613">
    <property type="protein sequence ID" value="RNA27030.1"/>
    <property type="molecule type" value="Genomic_DNA"/>
</dbReference>
<reference evidence="1 2" key="1">
    <citation type="journal article" date="2018" name="Sci. Rep.">
        <title>Genomic signatures of local adaptation to the degree of environmental predictability in rotifers.</title>
        <authorList>
            <person name="Franch-Gras L."/>
            <person name="Hahn C."/>
            <person name="Garcia-Roger E.M."/>
            <person name="Carmona M.J."/>
            <person name="Serra M."/>
            <person name="Gomez A."/>
        </authorList>
    </citation>
    <scope>NUCLEOTIDE SEQUENCE [LARGE SCALE GENOMIC DNA]</scope>
    <source>
        <strain evidence="1">HYR1</strain>
    </source>
</reference>
<dbReference type="AlphaFoldDB" id="A0A3M7RUC4"/>
<gene>
    <name evidence="1" type="ORF">BpHYR1_016480</name>
</gene>
<evidence type="ECO:0000313" key="2">
    <source>
        <dbReference type="Proteomes" id="UP000276133"/>
    </source>
</evidence>
<accession>A0A3M7RUC4</accession>
<protein>
    <submittedName>
        <fullName evidence="1">Uncharacterized protein</fullName>
    </submittedName>
</protein>
<comment type="caution">
    <text evidence="1">The sequence shown here is derived from an EMBL/GenBank/DDBJ whole genome shotgun (WGS) entry which is preliminary data.</text>
</comment>
<proteinExistence type="predicted"/>
<evidence type="ECO:0000313" key="1">
    <source>
        <dbReference type="EMBL" id="RNA27030.1"/>
    </source>
</evidence>
<keyword evidence="2" id="KW-1185">Reference proteome</keyword>
<organism evidence="1 2">
    <name type="scientific">Brachionus plicatilis</name>
    <name type="common">Marine rotifer</name>
    <name type="synonym">Brachionus muelleri</name>
    <dbReference type="NCBI Taxonomy" id="10195"/>
    <lineage>
        <taxon>Eukaryota</taxon>
        <taxon>Metazoa</taxon>
        <taxon>Spiralia</taxon>
        <taxon>Gnathifera</taxon>
        <taxon>Rotifera</taxon>
        <taxon>Eurotatoria</taxon>
        <taxon>Monogononta</taxon>
        <taxon>Pseudotrocha</taxon>
        <taxon>Ploima</taxon>
        <taxon>Brachionidae</taxon>
        <taxon>Brachionus</taxon>
    </lineage>
</organism>